<dbReference type="PANTHER" id="PTHR30098:SF2">
    <property type="entry name" value="LEUCYL_PHENYLALANYL-TRNA--PROTEIN TRANSFERASE"/>
    <property type="match status" value="1"/>
</dbReference>
<dbReference type="InterPro" id="IPR042221">
    <property type="entry name" value="Leu/Phe-tRNA_Trfase_N"/>
</dbReference>
<dbReference type="GO" id="GO:0005737">
    <property type="term" value="C:cytoplasm"/>
    <property type="evidence" value="ECO:0007669"/>
    <property type="project" value="UniProtKB-SubCell"/>
</dbReference>
<proteinExistence type="inferred from homology"/>
<dbReference type="Gene3D" id="3.40.630.70">
    <property type="entry name" value="Leucyl/phenylalanyl-tRNA-protein transferase, C-terminal domain"/>
    <property type="match status" value="1"/>
</dbReference>
<keyword evidence="2 4" id="KW-0808">Transferase</keyword>
<dbReference type="AlphaFoldDB" id="A0A1G6YVR9"/>
<keyword evidence="6" id="KW-1185">Reference proteome</keyword>
<comment type="catalytic activity">
    <reaction evidence="4">
        <text>L-phenylalanyl-tRNA(Phe) + an N-terminal L-alpha-aminoacyl-[protein] = an N-terminal L-phenylalanyl-L-alpha-aminoacyl-[protein] + tRNA(Phe)</text>
        <dbReference type="Rhea" id="RHEA:43632"/>
        <dbReference type="Rhea" id="RHEA-COMP:9668"/>
        <dbReference type="Rhea" id="RHEA-COMP:9699"/>
        <dbReference type="Rhea" id="RHEA-COMP:10636"/>
        <dbReference type="Rhea" id="RHEA-COMP:10637"/>
        <dbReference type="ChEBI" id="CHEBI:78442"/>
        <dbReference type="ChEBI" id="CHEBI:78531"/>
        <dbReference type="ChEBI" id="CHEBI:78597"/>
        <dbReference type="ChEBI" id="CHEBI:83561"/>
        <dbReference type="EC" id="2.3.2.6"/>
    </reaction>
</comment>
<dbReference type="Gene3D" id="3.30.70.3550">
    <property type="entry name" value="Leucyl/phenylalanyl-tRNA-protein transferase, N-terminal domain"/>
    <property type="match status" value="1"/>
</dbReference>
<keyword evidence="3 4" id="KW-0012">Acyltransferase</keyword>
<dbReference type="SUPFAM" id="SSF55729">
    <property type="entry name" value="Acyl-CoA N-acyltransferases (Nat)"/>
    <property type="match status" value="1"/>
</dbReference>
<comment type="function">
    <text evidence="4">Functions in the N-end rule pathway of protein degradation where it conjugates Leu, Phe and, less efficiently, Met from aminoacyl-tRNAs to the N-termini of proteins containing an N-terminal arginine or lysine.</text>
</comment>
<dbReference type="GO" id="GO:0030163">
    <property type="term" value="P:protein catabolic process"/>
    <property type="evidence" value="ECO:0007669"/>
    <property type="project" value="UniProtKB-UniRule"/>
</dbReference>
<evidence type="ECO:0000313" key="6">
    <source>
        <dbReference type="Proteomes" id="UP000243205"/>
    </source>
</evidence>
<comment type="catalytic activity">
    <reaction evidence="4">
        <text>N-terminal L-lysyl-[protein] + L-leucyl-tRNA(Leu) = N-terminal L-leucyl-L-lysyl-[protein] + tRNA(Leu) + H(+)</text>
        <dbReference type="Rhea" id="RHEA:12340"/>
        <dbReference type="Rhea" id="RHEA-COMP:9613"/>
        <dbReference type="Rhea" id="RHEA-COMP:9622"/>
        <dbReference type="Rhea" id="RHEA-COMP:12670"/>
        <dbReference type="Rhea" id="RHEA-COMP:12671"/>
        <dbReference type="ChEBI" id="CHEBI:15378"/>
        <dbReference type="ChEBI" id="CHEBI:65249"/>
        <dbReference type="ChEBI" id="CHEBI:78442"/>
        <dbReference type="ChEBI" id="CHEBI:78494"/>
        <dbReference type="ChEBI" id="CHEBI:133043"/>
        <dbReference type="EC" id="2.3.2.6"/>
    </reaction>
</comment>
<accession>A0A1G6YVR9</accession>
<comment type="similarity">
    <text evidence="4">Belongs to the L/F-transferase family.</text>
</comment>
<dbReference type="PANTHER" id="PTHR30098">
    <property type="entry name" value="LEUCYL/PHENYLALANYL-TRNA--PROTEIN TRANSFERASE"/>
    <property type="match status" value="1"/>
</dbReference>
<reference evidence="6" key="1">
    <citation type="submission" date="2016-10" db="EMBL/GenBank/DDBJ databases">
        <authorList>
            <person name="Varghese N."/>
            <person name="Submissions S."/>
        </authorList>
    </citation>
    <scope>NUCLEOTIDE SEQUENCE [LARGE SCALE GENOMIC DNA]</scope>
    <source>
        <strain evidence="6">DSM 8987</strain>
    </source>
</reference>
<dbReference type="RefSeq" id="WP_092076174.1">
    <property type="nucleotide sequence ID" value="NZ_FNAQ01000002.1"/>
</dbReference>
<dbReference type="GO" id="GO:0008914">
    <property type="term" value="F:leucyl-tRNA--protein transferase activity"/>
    <property type="evidence" value="ECO:0007669"/>
    <property type="project" value="UniProtKB-UniRule"/>
</dbReference>
<evidence type="ECO:0000256" key="4">
    <source>
        <dbReference type="HAMAP-Rule" id="MF_00688"/>
    </source>
</evidence>
<name>A0A1G6YVR9_9BACT</name>
<dbReference type="InterPro" id="IPR042203">
    <property type="entry name" value="Leu/Phe-tRNA_Trfase_C"/>
</dbReference>
<sequence length="255" mass="28407">MTGPGYQPRRWHHFPAIHQARPDGLLASGGDLSCDCLLQAYCQGIFPWNAPGEPLLWWSPDPRCLLFPQNLHLSRRLAKTLRSQSFRFSLDLAFDACITACATSGERAGDSWLTDEMQQAYRRLHHLGFAHSVECWEHGELVGGLYGLAIGRCFCGESMFHRRRDASRMALAVLARLLQRLDYSFIDCQLVTEHLLRHGATAVPRSTFLQLLADCRLSAGSWILPGPLPPAGWLDVGLLLAGDSQAPRTFPIMVA</sequence>
<dbReference type="STRING" id="57664.SAMN05661003_102168"/>
<evidence type="ECO:0000313" key="5">
    <source>
        <dbReference type="EMBL" id="SDD93745.1"/>
    </source>
</evidence>
<dbReference type="Pfam" id="PF03588">
    <property type="entry name" value="Leu_Phe_trans"/>
    <property type="match status" value="1"/>
</dbReference>
<evidence type="ECO:0000256" key="2">
    <source>
        <dbReference type="ARBA" id="ARBA00022679"/>
    </source>
</evidence>
<dbReference type="InterPro" id="IPR016181">
    <property type="entry name" value="Acyl_CoA_acyltransferase"/>
</dbReference>
<comment type="catalytic activity">
    <reaction evidence="4">
        <text>N-terminal L-arginyl-[protein] + L-leucyl-tRNA(Leu) = N-terminal L-leucyl-L-arginyl-[protein] + tRNA(Leu) + H(+)</text>
        <dbReference type="Rhea" id="RHEA:50416"/>
        <dbReference type="Rhea" id="RHEA-COMP:9613"/>
        <dbReference type="Rhea" id="RHEA-COMP:9622"/>
        <dbReference type="Rhea" id="RHEA-COMP:12672"/>
        <dbReference type="Rhea" id="RHEA-COMP:12673"/>
        <dbReference type="ChEBI" id="CHEBI:15378"/>
        <dbReference type="ChEBI" id="CHEBI:64719"/>
        <dbReference type="ChEBI" id="CHEBI:78442"/>
        <dbReference type="ChEBI" id="CHEBI:78494"/>
        <dbReference type="ChEBI" id="CHEBI:133044"/>
        <dbReference type="EC" id="2.3.2.6"/>
    </reaction>
</comment>
<comment type="subcellular location">
    <subcellularLocation>
        <location evidence="4">Cytoplasm</location>
    </subcellularLocation>
</comment>
<organism evidence="5 6">
    <name type="scientific">Desulfuromonas thiophila</name>
    <dbReference type="NCBI Taxonomy" id="57664"/>
    <lineage>
        <taxon>Bacteria</taxon>
        <taxon>Pseudomonadati</taxon>
        <taxon>Thermodesulfobacteriota</taxon>
        <taxon>Desulfuromonadia</taxon>
        <taxon>Desulfuromonadales</taxon>
        <taxon>Desulfuromonadaceae</taxon>
        <taxon>Desulfuromonas</taxon>
    </lineage>
</organism>
<evidence type="ECO:0000256" key="1">
    <source>
        <dbReference type="ARBA" id="ARBA00022490"/>
    </source>
</evidence>
<dbReference type="NCBIfam" id="TIGR00667">
    <property type="entry name" value="aat"/>
    <property type="match status" value="1"/>
</dbReference>
<dbReference type="InterPro" id="IPR004616">
    <property type="entry name" value="Leu/Phe-tRNA_Trfase"/>
</dbReference>
<dbReference type="HAMAP" id="MF_00688">
    <property type="entry name" value="Leu_Phe_trans"/>
    <property type="match status" value="1"/>
</dbReference>
<dbReference type="Proteomes" id="UP000243205">
    <property type="component" value="Unassembled WGS sequence"/>
</dbReference>
<protein>
    <recommendedName>
        <fullName evidence="4">Leucyl/phenylalanyl-tRNA--protein transferase</fullName>
        <ecNumber evidence="4">2.3.2.6</ecNumber>
    </recommendedName>
    <alternativeName>
        <fullName evidence="4">L/F-transferase</fullName>
    </alternativeName>
    <alternativeName>
        <fullName evidence="4">Leucyltransferase</fullName>
    </alternativeName>
    <alternativeName>
        <fullName evidence="4">Phenyalanyltransferase</fullName>
    </alternativeName>
</protein>
<dbReference type="EMBL" id="FNAQ01000002">
    <property type="protein sequence ID" value="SDD93745.1"/>
    <property type="molecule type" value="Genomic_DNA"/>
</dbReference>
<gene>
    <name evidence="4" type="primary">aat</name>
    <name evidence="5" type="ORF">SAMN05661003_102168</name>
</gene>
<keyword evidence="1 4" id="KW-0963">Cytoplasm</keyword>
<evidence type="ECO:0000256" key="3">
    <source>
        <dbReference type="ARBA" id="ARBA00023315"/>
    </source>
</evidence>
<dbReference type="EC" id="2.3.2.6" evidence="4"/>
<dbReference type="OrthoDB" id="9790282at2"/>